<dbReference type="Proteomes" id="UP000199228">
    <property type="component" value="Unassembled WGS sequence"/>
</dbReference>
<organism evidence="3 4">
    <name type="scientific">Eubacterium oxidoreducens</name>
    <dbReference type="NCBI Taxonomy" id="1732"/>
    <lineage>
        <taxon>Bacteria</taxon>
        <taxon>Bacillati</taxon>
        <taxon>Bacillota</taxon>
        <taxon>Clostridia</taxon>
        <taxon>Eubacteriales</taxon>
        <taxon>Eubacteriaceae</taxon>
        <taxon>Eubacterium</taxon>
    </lineage>
</organism>
<dbReference type="InterPro" id="IPR012332">
    <property type="entry name" value="Autotransporter_pectin_lyase_C"/>
</dbReference>
<keyword evidence="4" id="KW-1185">Reference proteome</keyword>
<sequence>MKNTKKMQCLLLAGVIASAGAMMAGCSSSSSNVSITSTEIVGEVTAVDGDEITVTVGSLSSGMGAGQGGEAPSGEVPEDSKDSSEEQSSEDKSSESSGSTEDSSSTDSSTDETSSTDSSKTAKTMSDTKEEASEETESDKSTSTSESEGGQEPQGEAPEGGEGAAGSQTLIESDTSMTFTISDESVLEDDASMDDITEGTVVDITIDGSGNIESVTILTDVQVSSSSSNQEQGESTSSTDVSYSGVTEYTSDTQVSDESYTSTGTDEEAIWVSEGANVSLSNITVDRTSSDSTGGDNSSFYGVGAAILNTQGNLFLSNASITSDSAGGAGVFSYDSGVTYVADSTITTQQDTSGGIHVAGGAALYAWDLSVETNGESAAAIRSDRGGGTMVVDGGTYTSNGTGSPAVYCTADITINDAKLTATGSEAVCIEGLNSLRLFDTTLTGNMPDDEQNDNTWTVILYQSMSGDSEVGNSDFEMVGGTINSENGGLFYTTNTESTILLSDVDINYSDDNDFFLQVTGNTNERGWGTEGENGANCTFTADDQQMQGKIIYDSISTLDFYMTNGSSLTGCFVDDETYAGDGGDGYCNVYISEDSTWTVTADSEVDDLYNAGTITDEDGNTVSIVGEDGTVYVEGDSSYTITVGSYSTDDKTSNAQEVPSYSDYEVDKPSELE</sequence>
<feature type="compositionally biased region" description="Low complexity" evidence="1">
    <location>
        <begin position="95"/>
        <end position="125"/>
    </location>
</feature>
<dbReference type="InterPro" id="IPR011050">
    <property type="entry name" value="Pectin_lyase_fold/virulence"/>
</dbReference>
<name>A0A1G5ZZV8_EUBOX</name>
<feature type="compositionally biased region" description="Polar residues" evidence="1">
    <location>
        <begin position="240"/>
        <end position="264"/>
    </location>
</feature>
<dbReference type="AlphaFoldDB" id="A0A1G5ZZV8"/>
<evidence type="ECO:0000256" key="2">
    <source>
        <dbReference type="SAM" id="SignalP"/>
    </source>
</evidence>
<dbReference type="EMBL" id="FMXR01000004">
    <property type="protein sequence ID" value="SDB01697.1"/>
    <property type="molecule type" value="Genomic_DNA"/>
</dbReference>
<feature type="signal peptide" evidence="2">
    <location>
        <begin position="1"/>
        <end position="24"/>
    </location>
</feature>
<dbReference type="RefSeq" id="WP_090170730.1">
    <property type="nucleotide sequence ID" value="NZ_FMXR01000004.1"/>
</dbReference>
<reference evidence="3 4" key="1">
    <citation type="submission" date="2016-10" db="EMBL/GenBank/DDBJ databases">
        <authorList>
            <person name="de Groot N.N."/>
        </authorList>
    </citation>
    <scope>NUCLEOTIDE SEQUENCE [LARGE SCALE GENOMIC DNA]</scope>
    <source>
        <strain evidence="3 4">DSM 3217</strain>
    </source>
</reference>
<feature type="compositionally biased region" description="Low complexity" evidence="1">
    <location>
        <begin position="224"/>
        <end position="239"/>
    </location>
</feature>
<dbReference type="PROSITE" id="PS51257">
    <property type="entry name" value="PROKAR_LIPOPROTEIN"/>
    <property type="match status" value="1"/>
</dbReference>
<dbReference type="Gene3D" id="2.160.20.20">
    <property type="match status" value="1"/>
</dbReference>
<feature type="chain" id="PRO_5039026687" evidence="2">
    <location>
        <begin position="25"/>
        <end position="674"/>
    </location>
</feature>
<protein>
    <submittedName>
        <fullName evidence="3">Uncharacterized protein</fullName>
    </submittedName>
</protein>
<feature type="region of interest" description="Disordered" evidence="1">
    <location>
        <begin position="57"/>
        <end position="167"/>
    </location>
</feature>
<feature type="region of interest" description="Disordered" evidence="1">
    <location>
        <begin position="645"/>
        <end position="674"/>
    </location>
</feature>
<keyword evidence="2" id="KW-0732">Signal</keyword>
<feature type="compositionally biased region" description="Polar residues" evidence="1">
    <location>
        <begin position="645"/>
        <end position="660"/>
    </location>
</feature>
<evidence type="ECO:0000313" key="4">
    <source>
        <dbReference type="Proteomes" id="UP000199228"/>
    </source>
</evidence>
<evidence type="ECO:0000256" key="1">
    <source>
        <dbReference type="SAM" id="MobiDB-lite"/>
    </source>
</evidence>
<feature type="compositionally biased region" description="Low complexity" evidence="1">
    <location>
        <begin position="141"/>
        <end position="157"/>
    </location>
</feature>
<dbReference type="SUPFAM" id="SSF51126">
    <property type="entry name" value="Pectin lyase-like"/>
    <property type="match status" value="1"/>
</dbReference>
<dbReference type="OrthoDB" id="355208at2"/>
<accession>A0A1G5ZZV8</accession>
<gene>
    <name evidence="3" type="ORF">SAMN02910417_00044</name>
</gene>
<proteinExistence type="predicted"/>
<evidence type="ECO:0000313" key="3">
    <source>
        <dbReference type="EMBL" id="SDB01697.1"/>
    </source>
</evidence>
<feature type="compositionally biased region" description="Basic and acidic residues" evidence="1">
    <location>
        <begin position="78"/>
        <end position="94"/>
    </location>
</feature>
<dbReference type="STRING" id="1732.SAMN02910417_00044"/>
<feature type="region of interest" description="Disordered" evidence="1">
    <location>
        <begin position="223"/>
        <end position="265"/>
    </location>
</feature>